<evidence type="ECO:0000256" key="2">
    <source>
        <dbReference type="ARBA" id="ARBA00022649"/>
    </source>
</evidence>
<evidence type="ECO:0000256" key="5">
    <source>
        <dbReference type="ARBA" id="ARBA00049880"/>
    </source>
</evidence>
<protein>
    <recommendedName>
        <fullName evidence="6">N-acetyltransferase domain-containing protein</fullName>
    </recommendedName>
</protein>
<dbReference type="AlphaFoldDB" id="A0A2N3PT46"/>
<comment type="caution">
    <text evidence="7">The sequence shown here is derived from an EMBL/GenBank/DDBJ whole genome shotgun (WGS) entry which is preliminary data.</text>
</comment>
<dbReference type="OrthoDB" id="9793394at2"/>
<dbReference type="PANTHER" id="PTHR36449">
    <property type="entry name" value="ACETYLTRANSFERASE-RELATED"/>
    <property type="match status" value="1"/>
</dbReference>
<reference evidence="8" key="1">
    <citation type="submission" date="2017-12" db="EMBL/GenBank/DDBJ databases">
        <title>Draft genome sequence of Telmatospirillum siberiense 26-4b1T, an acidotolerant peatland alphaproteobacterium potentially involved in sulfur cycling.</title>
        <authorList>
            <person name="Hausmann B."/>
            <person name="Pjevac P."/>
            <person name="Schreck K."/>
            <person name="Herbold C.W."/>
            <person name="Daims H."/>
            <person name="Wagner M."/>
            <person name="Pester M."/>
            <person name="Loy A."/>
        </authorList>
    </citation>
    <scope>NUCLEOTIDE SEQUENCE [LARGE SCALE GENOMIC DNA]</scope>
    <source>
        <strain evidence="8">26-4b1</strain>
    </source>
</reference>
<gene>
    <name evidence="7" type="ORF">CWS72_16080</name>
</gene>
<dbReference type="Pfam" id="PF13508">
    <property type="entry name" value="Acetyltransf_7"/>
    <property type="match status" value="1"/>
</dbReference>
<evidence type="ECO:0000313" key="7">
    <source>
        <dbReference type="EMBL" id="PKU23580.1"/>
    </source>
</evidence>
<dbReference type="EMBL" id="PIUM01000019">
    <property type="protein sequence ID" value="PKU23580.1"/>
    <property type="molecule type" value="Genomic_DNA"/>
</dbReference>
<name>A0A2N3PT46_9PROT</name>
<dbReference type="SUPFAM" id="SSF55729">
    <property type="entry name" value="Acyl-CoA N-acyltransferases (Nat)"/>
    <property type="match status" value="1"/>
</dbReference>
<keyword evidence="1" id="KW-0678">Repressor</keyword>
<keyword evidence="3" id="KW-0808">Transferase</keyword>
<evidence type="ECO:0000259" key="6">
    <source>
        <dbReference type="Pfam" id="PF13508"/>
    </source>
</evidence>
<proteinExistence type="predicted"/>
<evidence type="ECO:0000256" key="3">
    <source>
        <dbReference type="ARBA" id="ARBA00022679"/>
    </source>
</evidence>
<evidence type="ECO:0000313" key="8">
    <source>
        <dbReference type="Proteomes" id="UP000233293"/>
    </source>
</evidence>
<keyword evidence="8" id="KW-1185">Reference proteome</keyword>
<feature type="domain" description="N-acetyltransferase" evidence="6">
    <location>
        <begin position="11"/>
        <end position="67"/>
    </location>
</feature>
<comment type="catalytic activity">
    <reaction evidence="5">
        <text>glycyl-tRNA(Gly) + acetyl-CoA = N-acetylglycyl-tRNA(Gly) + CoA + H(+)</text>
        <dbReference type="Rhea" id="RHEA:81867"/>
        <dbReference type="Rhea" id="RHEA-COMP:9683"/>
        <dbReference type="Rhea" id="RHEA-COMP:19766"/>
        <dbReference type="ChEBI" id="CHEBI:15378"/>
        <dbReference type="ChEBI" id="CHEBI:57287"/>
        <dbReference type="ChEBI" id="CHEBI:57288"/>
        <dbReference type="ChEBI" id="CHEBI:78522"/>
        <dbReference type="ChEBI" id="CHEBI:232036"/>
    </reaction>
</comment>
<dbReference type="InterPro" id="IPR000182">
    <property type="entry name" value="GNAT_dom"/>
</dbReference>
<dbReference type="PANTHER" id="PTHR36449:SF1">
    <property type="entry name" value="ACETYLTRANSFERASE"/>
    <property type="match status" value="1"/>
</dbReference>
<organism evidence="7 8">
    <name type="scientific">Telmatospirillum siberiense</name>
    <dbReference type="NCBI Taxonomy" id="382514"/>
    <lineage>
        <taxon>Bacteria</taxon>
        <taxon>Pseudomonadati</taxon>
        <taxon>Pseudomonadota</taxon>
        <taxon>Alphaproteobacteria</taxon>
        <taxon>Rhodospirillales</taxon>
        <taxon>Rhodospirillaceae</taxon>
        <taxon>Telmatospirillum</taxon>
    </lineage>
</organism>
<dbReference type="CDD" id="cd04301">
    <property type="entry name" value="NAT_SF"/>
    <property type="match status" value="1"/>
</dbReference>
<dbReference type="InterPro" id="IPR016181">
    <property type="entry name" value="Acyl_CoA_acyltransferase"/>
</dbReference>
<keyword evidence="4" id="KW-0012">Acyltransferase</keyword>
<keyword evidence="2" id="KW-1277">Toxin-antitoxin system</keyword>
<sequence>MPDPIPMAMLGRLAVHRDRQRQGLGVALLQDAVLRIRQAATILGIRGILVHAISEEAKAFYSRHGFVAGVGSPMTLILSLTPETTGTS</sequence>
<evidence type="ECO:0000256" key="1">
    <source>
        <dbReference type="ARBA" id="ARBA00022491"/>
    </source>
</evidence>
<accession>A0A2N3PT46</accession>
<dbReference type="GO" id="GO:0016747">
    <property type="term" value="F:acyltransferase activity, transferring groups other than amino-acyl groups"/>
    <property type="evidence" value="ECO:0007669"/>
    <property type="project" value="InterPro"/>
</dbReference>
<dbReference type="Gene3D" id="3.40.630.30">
    <property type="match status" value="1"/>
</dbReference>
<dbReference type="Proteomes" id="UP000233293">
    <property type="component" value="Unassembled WGS sequence"/>
</dbReference>
<evidence type="ECO:0000256" key="4">
    <source>
        <dbReference type="ARBA" id="ARBA00023315"/>
    </source>
</evidence>